<sequence>MTKRLSAASYPRRNMASQSPCDAMTREAEACGGKPTSSLSPQQVKDVVSGWEGSYPTAMRKVQLYYLLLHLYLTEA</sequence>
<feature type="region of interest" description="Disordered" evidence="1">
    <location>
        <begin position="1"/>
        <end position="40"/>
    </location>
</feature>
<evidence type="ECO:0000313" key="2">
    <source>
        <dbReference type="EMBL" id="CAI0440119.1"/>
    </source>
</evidence>
<dbReference type="EMBL" id="CAMGYJ010000006">
    <property type="protein sequence ID" value="CAI0440119.1"/>
    <property type="molecule type" value="Genomic_DNA"/>
</dbReference>
<organism evidence="2 3">
    <name type="scientific">Linum tenue</name>
    <dbReference type="NCBI Taxonomy" id="586396"/>
    <lineage>
        <taxon>Eukaryota</taxon>
        <taxon>Viridiplantae</taxon>
        <taxon>Streptophyta</taxon>
        <taxon>Embryophyta</taxon>
        <taxon>Tracheophyta</taxon>
        <taxon>Spermatophyta</taxon>
        <taxon>Magnoliopsida</taxon>
        <taxon>eudicotyledons</taxon>
        <taxon>Gunneridae</taxon>
        <taxon>Pentapetalae</taxon>
        <taxon>rosids</taxon>
        <taxon>fabids</taxon>
        <taxon>Malpighiales</taxon>
        <taxon>Linaceae</taxon>
        <taxon>Linum</taxon>
    </lineage>
</organism>
<keyword evidence="3" id="KW-1185">Reference proteome</keyword>
<evidence type="ECO:0000256" key="1">
    <source>
        <dbReference type="SAM" id="MobiDB-lite"/>
    </source>
</evidence>
<reference evidence="2" key="1">
    <citation type="submission" date="2022-08" db="EMBL/GenBank/DDBJ databases">
        <authorList>
            <person name="Gutierrez-Valencia J."/>
        </authorList>
    </citation>
    <scope>NUCLEOTIDE SEQUENCE</scope>
</reference>
<accession>A0AAV0M244</accession>
<protein>
    <submittedName>
        <fullName evidence="2">Uncharacterized protein</fullName>
    </submittedName>
</protein>
<gene>
    <name evidence="2" type="ORF">LITE_LOCUS26399</name>
</gene>
<name>A0AAV0M244_9ROSI</name>
<evidence type="ECO:0000313" key="3">
    <source>
        <dbReference type="Proteomes" id="UP001154282"/>
    </source>
</evidence>
<dbReference type="AlphaFoldDB" id="A0AAV0M244"/>
<dbReference type="Proteomes" id="UP001154282">
    <property type="component" value="Unassembled WGS sequence"/>
</dbReference>
<proteinExistence type="predicted"/>
<comment type="caution">
    <text evidence="2">The sequence shown here is derived from an EMBL/GenBank/DDBJ whole genome shotgun (WGS) entry which is preliminary data.</text>
</comment>